<evidence type="ECO:0000256" key="4">
    <source>
        <dbReference type="ARBA" id="ARBA00022485"/>
    </source>
</evidence>
<organism evidence="17 18">
    <name type="scientific">Gemmatimonas aurantiaca (strain DSM 14586 / JCM 11422 / NBRC 100505 / T-27)</name>
    <dbReference type="NCBI Taxonomy" id="379066"/>
    <lineage>
        <taxon>Bacteria</taxon>
        <taxon>Pseudomonadati</taxon>
        <taxon>Gemmatimonadota</taxon>
        <taxon>Gemmatimonadia</taxon>
        <taxon>Gemmatimonadales</taxon>
        <taxon>Gemmatimonadaceae</taxon>
        <taxon>Gemmatimonas</taxon>
    </lineage>
</organism>
<dbReference type="PROSITE" id="PS51839">
    <property type="entry name" value="4FE4S_HC3"/>
    <property type="match status" value="1"/>
</dbReference>
<evidence type="ECO:0000256" key="1">
    <source>
        <dbReference type="ARBA" id="ARBA00001966"/>
    </source>
</evidence>
<dbReference type="PROSITE" id="PS00641">
    <property type="entry name" value="COMPLEX1_75K_1"/>
    <property type="match status" value="1"/>
</dbReference>
<evidence type="ECO:0000259" key="14">
    <source>
        <dbReference type="PROSITE" id="PS51085"/>
    </source>
</evidence>
<protein>
    <submittedName>
        <fullName evidence="17">Putative NADH-quinone oxidoreductase chain G</fullName>
        <ecNumber evidence="17">1.6.5.11</ecNumber>
    </submittedName>
</protein>
<dbReference type="PROSITE" id="PS51669">
    <property type="entry name" value="4FE4S_MOW_BIS_MGD"/>
    <property type="match status" value="1"/>
</dbReference>
<feature type="domain" description="4Fe-4S His(Cys)3-ligated-type" evidence="16">
    <location>
        <begin position="85"/>
        <end position="124"/>
    </location>
</feature>
<evidence type="ECO:0000256" key="6">
    <source>
        <dbReference type="ARBA" id="ARBA00022723"/>
    </source>
</evidence>
<dbReference type="GO" id="GO:0051539">
    <property type="term" value="F:4 iron, 4 sulfur cluster binding"/>
    <property type="evidence" value="ECO:0007669"/>
    <property type="project" value="UniProtKB-KW"/>
</dbReference>
<dbReference type="KEGG" id="gau:GAU_2397"/>
<keyword evidence="8" id="KW-1278">Translocase</keyword>
<comment type="similarity">
    <text evidence="3">Belongs to the complex I 75 kDa subunit family.</text>
</comment>
<gene>
    <name evidence="17" type="primary">nuoG</name>
    <name evidence="17" type="ordered locus">GAU_2397</name>
</gene>
<evidence type="ECO:0000256" key="5">
    <source>
        <dbReference type="ARBA" id="ARBA00022714"/>
    </source>
</evidence>
<dbReference type="Pfam" id="PF10588">
    <property type="entry name" value="NADH-G_4Fe-4S_3"/>
    <property type="match status" value="1"/>
</dbReference>
<dbReference type="eggNOG" id="COG1034">
    <property type="taxonomic scope" value="Bacteria"/>
</dbReference>
<dbReference type="InterPro" id="IPR036010">
    <property type="entry name" value="2Fe-2S_ferredoxin-like_sf"/>
</dbReference>
<dbReference type="InterPro" id="IPR019574">
    <property type="entry name" value="NADH_UbQ_OxRdtase_Gsu_4Fe4S-bd"/>
</dbReference>
<dbReference type="Pfam" id="PF22117">
    <property type="entry name" value="Fer4_Nqo3"/>
    <property type="match status" value="1"/>
</dbReference>
<feature type="domain" description="2Fe-2S ferredoxin-type" evidence="14">
    <location>
        <begin position="4"/>
        <end position="85"/>
    </location>
</feature>
<keyword evidence="6" id="KW-0479">Metal-binding</keyword>
<dbReference type="Pfam" id="PF13510">
    <property type="entry name" value="Fer2_4"/>
    <property type="match status" value="1"/>
</dbReference>
<dbReference type="InterPro" id="IPR001041">
    <property type="entry name" value="2Fe-2S_ferredoxin-type"/>
</dbReference>
<dbReference type="GO" id="GO:0042773">
    <property type="term" value="P:ATP synthesis coupled electron transport"/>
    <property type="evidence" value="ECO:0007669"/>
    <property type="project" value="InterPro"/>
</dbReference>
<dbReference type="SUPFAM" id="SSF54292">
    <property type="entry name" value="2Fe-2S ferredoxin-like"/>
    <property type="match status" value="1"/>
</dbReference>
<dbReference type="GO" id="GO:0016020">
    <property type="term" value="C:membrane"/>
    <property type="evidence" value="ECO:0007669"/>
    <property type="project" value="UniProtKB-SubCell"/>
</dbReference>
<dbReference type="Gene3D" id="3.10.20.740">
    <property type="match status" value="1"/>
</dbReference>
<dbReference type="RefSeq" id="WP_015894208.1">
    <property type="nucleotide sequence ID" value="NC_012489.1"/>
</dbReference>
<feature type="domain" description="4Fe-4S Mo/W bis-MGD-type" evidence="15">
    <location>
        <begin position="224"/>
        <end position="293"/>
    </location>
</feature>
<dbReference type="Proteomes" id="UP000002209">
    <property type="component" value="Chromosome"/>
</dbReference>
<dbReference type="PANTHER" id="PTHR43105:SF13">
    <property type="entry name" value="NADH-UBIQUINONE OXIDOREDUCTASE 75 KDA SUBUNIT, MITOCHONDRIAL"/>
    <property type="match status" value="1"/>
</dbReference>
<comment type="subcellular location">
    <subcellularLocation>
        <location evidence="2">Membrane</location>
    </subcellularLocation>
</comment>
<dbReference type="Gene3D" id="3.30.200.210">
    <property type="match status" value="1"/>
</dbReference>
<sequence length="500" mass="54512">MSEKILDFFIDGHPVTAKDGQTVIQAAREHGFDVPHFCWHPQLSVPGNCRICMVEVEQDNGDPWFDIGCNMPVTAGMRVLLNSDTVKKLRKDTMQFITLNHPVDCGICSKSGECTLQDYHYEHNGAASLSRDKKNVATKFYPLSDRIMLDNERCIMCTRCVRFTNEVSKTRALGAVNRGDHSLIRPAEDANFNDDVYSDNVIDICPVGALLSRENIDNSRVWYTEATASVCPGCERGCTIDVWHRRKAWAFKALDPKLNSRIERVTPRENPDVNGPWVCNKARDLARIFERPRAEQPMIAGRAVDRAEAVGEAARALAGAKKAVALVSSWGSNEELAAFQQTIAASLGARLTSWVKADHQPVAGEVVEDDILIKADKNPNRRGALALFPALPEQGLAAIPGDTDVVLVWGEGVPSALLPSGAQVIRLDSYADDDNGSARVFLPISVQTERAGHYTNFEGKVSAFAPSFAAAPLVSDAEALFGLLVSAGVSADASRQKVPA</sequence>
<comment type="cofactor">
    <cofactor evidence="1">
        <name>[4Fe-4S] cluster</name>
        <dbReference type="ChEBI" id="CHEBI:49883"/>
    </cofactor>
</comment>
<dbReference type="SMART" id="SM00929">
    <property type="entry name" value="NADH-G_4Fe-4S_3"/>
    <property type="match status" value="1"/>
</dbReference>
<dbReference type="InterPro" id="IPR050123">
    <property type="entry name" value="Prok_molybdopt-oxidoreductase"/>
</dbReference>
<evidence type="ECO:0000256" key="7">
    <source>
        <dbReference type="ARBA" id="ARBA00022737"/>
    </source>
</evidence>
<dbReference type="STRING" id="379066.GAU_2397"/>
<dbReference type="InterPro" id="IPR054351">
    <property type="entry name" value="NADH_UbQ_OxRdtase_ferredoxin"/>
</dbReference>
<evidence type="ECO:0000259" key="16">
    <source>
        <dbReference type="PROSITE" id="PS51839"/>
    </source>
</evidence>
<evidence type="ECO:0000256" key="10">
    <source>
        <dbReference type="ARBA" id="ARBA00023014"/>
    </source>
</evidence>
<dbReference type="EMBL" id="AP009153">
    <property type="protein sequence ID" value="BAH39439.1"/>
    <property type="molecule type" value="Genomic_DNA"/>
</dbReference>
<evidence type="ECO:0000256" key="13">
    <source>
        <dbReference type="ARBA" id="ARBA00034078"/>
    </source>
</evidence>
<dbReference type="CDD" id="cd00207">
    <property type="entry name" value="fer2"/>
    <property type="match status" value="1"/>
</dbReference>
<dbReference type="GO" id="GO:0046872">
    <property type="term" value="F:metal ion binding"/>
    <property type="evidence" value="ECO:0007669"/>
    <property type="project" value="UniProtKB-KW"/>
</dbReference>
<comment type="cofactor">
    <cofactor evidence="13">
        <name>[2Fe-2S] cluster</name>
        <dbReference type="ChEBI" id="CHEBI:190135"/>
    </cofactor>
</comment>
<evidence type="ECO:0000256" key="9">
    <source>
        <dbReference type="ARBA" id="ARBA00023004"/>
    </source>
</evidence>
<dbReference type="AlphaFoldDB" id="C1AB33"/>
<keyword evidence="17" id="KW-0560">Oxidoreductase</keyword>
<dbReference type="GO" id="GO:0016491">
    <property type="term" value="F:oxidoreductase activity"/>
    <property type="evidence" value="ECO:0007669"/>
    <property type="project" value="UniProtKB-KW"/>
</dbReference>
<dbReference type="Gene3D" id="3.30.70.20">
    <property type="match status" value="1"/>
</dbReference>
<proteinExistence type="inferred from homology"/>
<keyword evidence="12" id="KW-0472">Membrane</keyword>
<evidence type="ECO:0000256" key="12">
    <source>
        <dbReference type="ARBA" id="ARBA00023136"/>
    </source>
</evidence>
<dbReference type="FunFam" id="3.10.20.740:FF:000004">
    <property type="entry name" value="NADH-quinone oxidoreductase"/>
    <property type="match status" value="1"/>
</dbReference>
<evidence type="ECO:0000256" key="3">
    <source>
        <dbReference type="ARBA" id="ARBA00005404"/>
    </source>
</evidence>
<keyword evidence="7" id="KW-0677">Repeat</keyword>
<accession>C1AB33</accession>
<evidence type="ECO:0000256" key="11">
    <source>
        <dbReference type="ARBA" id="ARBA00023027"/>
    </source>
</evidence>
<dbReference type="InterPro" id="IPR000283">
    <property type="entry name" value="NADH_UbQ_OxRdtase_75kDa_su_CS"/>
</dbReference>
<dbReference type="Pfam" id="PF04879">
    <property type="entry name" value="Molybdop_Fe4S4"/>
    <property type="match status" value="1"/>
</dbReference>
<dbReference type="PROSITE" id="PS51085">
    <property type="entry name" value="2FE2S_FER_2"/>
    <property type="match status" value="1"/>
</dbReference>
<keyword evidence="18" id="KW-1185">Reference proteome</keyword>
<dbReference type="HOGENOM" id="CLU_000422_11_7_0"/>
<dbReference type="GO" id="GO:0008137">
    <property type="term" value="F:NADH dehydrogenase (ubiquinone) activity"/>
    <property type="evidence" value="ECO:0007669"/>
    <property type="project" value="InterPro"/>
</dbReference>
<reference evidence="18" key="1">
    <citation type="submission" date="2006-03" db="EMBL/GenBank/DDBJ databases">
        <title>Complete genome sequence of Gemmatimonas aurantiaca T-27 that represents a novel phylum Gemmatimonadetes.</title>
        <authorList>
            <person name="Takasaki K."/>
            <person name="Ichikawa N."/>
            <person name="Miura H."/>
            <person name="Matsushita S."/>
            <person name="Watanabe Y."/>
            <person name="Oguchi A."/>
            <person name="Ankai A."/>
            <person name="Yashiro I."/>
            <person name="Takahashi M."/>
            <person name="Terui Y."/>
            <person name="Fukui S."/>
            <person name="Yokoyama H."/>
            <person name="Tanikawa S."/>
            <person name="Hanada S."/>
            <person name="Kamagata Y."/>
            <person name="Fujita N."/>
        </authorList>
    </citation>
    <scope>NUCLEOTIDE SEQUENCE [LARGE SCALE GENOMIC DNA]</scope>
    <source>
        <strain evidence="18">T-27 / DSM 14586 / JCM 11422 / NBRC 100505</strain>
    </source>
</reference>
<dbReference type="SUPFAM" id="SSF53706">
    <property type="entry name" value="Formate dehydrogenase/DMSO reductase, domains 1-3"/>
    <property type="match status" value="1"/>
</dbReference>
<dbReference type="InterPro" id="IPR006963">
    <property type="entry name" value="Mopterin_OxRdtase_4Fe-4S_dom"/>
</dbReference>
<keyword evidence="10" id="KW-0411">Iron-sulfur</keyword>
<dbReference type="PROSITE" id="PS00643">
    <property type="entry name" value="COMPLEX1_75K_3"/>
    <property type="match status" value="1"/>
</dbReference>
<dbReference type="PANTHER" id="PTHR43105">
    <property type="entry name" value="RESPIRATORY NITRATE REDUCTASE"/>
    <property type="match status" value="1"/>
</dbReference>
<evidence type="ECO:0000259" key="15">
    <source>
        <dbReference type="PROSITE" id="PS51669"/>
    </source>
</evidence>
<evidence type="ECO:0000256" key="2">
    <source>
        <dbReference type="ARBA" id="ARBA00004370"/>
    </source>
</evidence>
<evidence type="ECO:0000313" key="18">
    <source>
        <dbReference type="Proteomes" id="UP000002209"/>
    </source>
</evidence>
<evidence type="ECO:0000256" key="8">
    <source>
        <dbReference type="ARBA" id="ARBA00022967"/>
    </source>
</evidence>
<dbReference type="GO" id="GO:0051537">
    <property type="term" value="F:2 iron, 2 sulfur cluster binding"/>
    <property type="evidence" value="ECO:0007669"/>
    <property type="project" value="UniProtKB-KW"/>
</dbReference>
<dbReference type="EC" id="1.6.5.11" evidence="17"/>
<dbReference type="FunFam" id="3.30.70.20:FF:000035">
    <property type="entry name" value="Iron hydrogenase 1"/>
    <property type="match status" value="1"/>
</dbReference>
<evidence type="ECO:0000313" key="17">
    <source>
        <dbReference type="EMBL" id="BAH39439.1"/>
    </source>
</evidence>
<keyword evidence="11" id="KW-0520">NAD</keyword>
<keyword evidence="4" id="KW-0004">4Fe-4S</keyword>
<dbReference type="SUPFAM" id="SSF54862">
    <property type="entry name" value="4Fe-4S ferredoxins"/>
    <property type="match status" value="1"/>
</dbReference>
<keyword evidence="9" id="KW-0408">Iron</keyword>
<name>C1AB33_GEMAT</name>
<keyword evidence="5" id="KW-0001">2Fe-2S</keyword>